<feature type="signal peptide" evidence="1">
    <location>
        <begin position="1"/>
        <end position="24"/>
    </location>
</feature>
<keyword evidence="1" id="KW-0732">Signal</keyword>
<proteinExistence type="predicted"/>
<reference evidence="2 3" key="1">
    <citation type="submission" date="2024-03" db="EMBL/GenBank/DDBJ databases">
        <title>Mouse gut bacterial collection (mGBC) of GemPharmatech.</title>
        <authorList>
            <person name="He Y."/>
            <person name="Dong L."/>
            <person name="Wu D."/>
            <person name="Gao X."/>
            <person name="Lin Z."/>
        </authorList>
    </citation>
    <scope>NUCLEOTIDE SEQUENCE [LARGE SCALE GENOMIC DNA]</scope>
    <source>
        <strain evidence="2 3">54-13</strain>
    </source>
</reference>
<protein>
    <submittedName>
        <fullName evidence="2">Uncharacterized protein</fullName>
    </submittedName>
</protein>
<organism evidence="2 3">
    <name type="scientific">Heminiphilus faecis</name>
    <dbReference type="NCBI Taxonomy" id="2601703"/>
    <lineage>
        <taxon>Bacteria</taxon>
        <taxon>Pseudomonadati</taxon>
        <taxon>Bacteroidota</taxon>
        <taxon>Bacteroidia</taxon>
        <taxon>Bacteroidales</taxon>
        <taxon>Muribaculaceae</taxon>
        <taxon>Heminiphilus</taxon>
    </lineage>
</organism>
<evidence type="ECO:0000313" key="3">
    <source>
        <dbReference type="Proteomes" id="UP001565200"/>
    </source>
</evidence>
<dbReference type="RefSeq" id="WP_148464253.1">
    <property type="nucleotide sequence ID" value="NZ_JBCLPP010000022.1"/>
</dbReference>
<sequence length="82" mass="9102">MKTLFKPISLLSVLLLNLNSVIYASENDSLSVNLKDVVVEASNIKQVGNKQLITITRNMRKGKTSTAQMLGDLPNFYYNPAD</sequence>
<dbReference type="Proteomes" id="UP001565200">
    <property type="component" value="Unassembled WGS sequence"/>
</dbReference>
<name>A0ABV4CZP9_9BACT</name>
<feature type="chain" id="PRO_5045690042" evidence="1">
    <location>
        <begin position="25"/>
        <end position="82"/>
    </location>
</feature>
<dbReference type="EMBL" id="JBCLPP010000022">
    <property type="protein sequence ID" value="MEY8245705.1"/>
    <property type="molecule type" value="Genomic_DNA"/>
</dbReference>
<comment type="caution">
    <text evidence="2">The sequence shown here is derived from an EMBL/GenBank/DDBJ whole genome shotgun (WGS) entry which is preliminary data.</text>
</comment>
<keyword evidence="3" id="KW-1185">Reference proteome</keyword>
<evidence type="ECO:0000313" key="2">
    <source>
        <dbReference type="EMBL" id="MEY8245705.1"/>
    </source>
</evidence>
<accession>A0ABV4CZP9</accession>
<evidence type="ECO:0000256" key="1">
    <source>
        <dbReference type="SAM" id="SignalP"/>
    </source>
</evidence>
<gene>
    <name evidence="2" type="ORF">AAK873_08790</name>
</gene>